<dbReference type="SUPFAM" id="SSF53720">
    <property type="entry name" value="ALDH-like"/>
    <property type="match status" value="1"/>
</dbReference>
<keyword evidence="1" id="KW-0560">Oxidoreductase</keyword>
<dbReference type="InterPro" id="IPR050740">
    <property type="entry name" value="Aldehyde_DH_Superfamily"/>
</dbReference>
<dbReference type="EMBL" id="JAVRRG010000057">
    <property type="protein sequence ID" value="KAK5092501.1"/>
    <property type="molecule type" value="Genomic_DNA"/>
</dbReference>
<comment type="caution">
    <text evidence="3">The sequence shown here is derived from an EMBL/GenBank/DDBJ whole genome shotgun (WGS) entry which is preliminary data.</text>
</comment>
<evidence type="ECO:0000313" key="4">
    <source>
        <dbReference type="Proteomes" id="UP001345013"/>
    </source>
</evidence>
<protein>
    <recommendedName>
        <fullName evidence="2">Aldehyde dehydrogenase domain-containing protein</fullName>
    </recommendedName>
</protein>
<organism evidence="3 4">
    <name type="scientific">Lithohypha guttulata</name>
    <dbReference type="NCBI Taxonomy" id="1690604"/>
    <lineage>
        <taxon>Eukaryota</taxon>
        <taxon>Fungi</taxon>
        <taxon>Dikarya</taxon>
        <taxon>Ascomycota</taxon>
        <taxon>Pezizomycotina</taxon>
        <taxon>Eurotiomycetes</taxon>
        <taxon>Chaetothyriomycetidae</taxon>
        <taxon>Chaetothyriales</taxon>
        <taxon>Trichomeriaceae</taxon>
        <taxon>Lithohypha</taxon>
    </lineage>
</organism>
<reference evidence="3 4" key="1">
    <citation type="submission" date="2023-08" db="EMBL/GenBank/DDBJ databases">
        <title>Black Yeasts Isolated from many extreme environments.</title>
        <authorList>
            <person name="Coleine C."/>
            <person name="Stajich J.E."/>
            <person name="Selbmann L."/>
        </authorList>
    </citation>
    <scope>NUCLEOTIDE SEQUENCE [LARGE SCALE GENOMIC DNA]</scope>
    <source>
        <strain evidence="3 4">CCFEE 5885</strain>
    </source>
</reference>
<dbReference type="Pfam" id="PF00171">
    <property type="entry name" value="Aldedh"/>
    <property type="match status" value="1"/>
</dbReference>
<gene>
    <name evidence="3" type="ORF">LTR24_005205</name>
</gene>
<evidence type="ECO:0000259" key="2">
    <source>
        <dbReference type="Pfam" id="PF00171"/>
    </source>
</evidence>
<dbReference type="PANTHER" id="PTHR43353">
    <property type="entry name" value="SUCCINATE-SEMIALDEHYDE DEHYDROGENASE, MITOCHONDRIAL"/>
    <property type="match status" value="1"/>
</dbReference>
<keyword evidence="4" id="KW-1185">Reference proteome</keyword>
<evidence type="ECO:0000313" key="3">
    <source>
        <dbReference type="EMBL" id="KAK5092501.1"/>
    </source>
</evidence>
<accession>A0ABR0KAV5</accession>
<dbReference type="InterPro" id="IPR016163">
    <property type="entry name" value="Ald_DH_C"/>
</dbReference>
<name>A0ABR0KAV5_9EURO</name>
<proteinExistence type="predicted"/>
<dbReference type="Gene3D" id="3.40.309.10">
    <property type="entry name" value="Aldehyde Dehydrogenase, Chain A, domain 2"/>
    <property type="match status" value="1"/>
</dbReference>
<dbReference type="PANTHER" id="PTHR43353:SF6">
    <property type="entry name" value="CYTOPLASMIC ALDEHYDE DEHYDROGENASE (EUROFUNG)"/>
    <property type="match status" value="1"/>
</dbReference>
<dbReference type="Gene3D" id="3.40.605.10">
    <property type="entry name" value="Aldehyde Dehydrogenase, Chain A, domain 1"/>
    <property type="match status" value="1"/>
</dbReference>
<dbReference type="CDD" id="cd07105">
    <property type="entry name" value="ALDH_SaliADH"/>
    <property type="match status" value="1"/>
</dbReference>
<dbReference type="InterPro" id="IPR016162">
    <property type="entry name" value="Ald_DH_N"/>
</dbReference>
<sequence>MGDSNTSNADLVVPLWLDGKEIETGQTFDVVSPTTAETCHWAAAATEENAEAAIQSCRRAFSTWSQAKPTTRRDIFLRAASHFERRKAELWDILHLETGVDRRFFEATFAGAVDMCKDIAGRVSYMNGKAPIIDDAGSSALVFRVPYGVVIGIAPWNAPLVLGLRACLQPLACGNTVVLKGSELSPRIFWAIASIFQESGLPPGCLNTIYHRPGADAIRITNCLITSPHVRKINFTGSTAVGSAIASLAGKHLKPVVMELGGKASAIICNDADVEQAAKQCVLGAFLNSGQICMSTERILVHKSVAAGFQAEFSAVTGAIFPNHGQPLYLATKAAVQRNYRLVDDALTKGAQSILASPNNARGNNTSVRPVALASVSQEMEIYATESFGPSVSIIEYEEDADAISIANDTECGLTAAVFTKNLQRGLRIAKLLETGAVHINSMTPHDESALPHGGVKKSGWGRFNTEEGLNEWFQTKSVTWKD</sequence>
<feature type="domain" description="Aldehyde dehydrogenase" evidence="2">
    <location>
        <begin position="25"/>
        <end position="479"/>
    </location>
</feature>
<dbReference type="InterPro" id="IPR016161">
    <property type="entry name" value="Ald_DH/histidinol_DH"/>
</dbReference>
<dbReference type="Proteomes" id="UP001345013">
    <property type="component" value="Unassembled WGS sequence"/>
</dbReference>
<dbReference type="InterPro" id="IPR015590">
    <property type="entry name" value="Aldehyde_DH_dom"/>
</dbReference>
<evidence type="ECO:0000256" key="1">
    <source>
        <dbReference type="ARBA" id="ARBA00023002"/>
    </source>
</evidence>